<evidence type="ECO:0000256" key="2">
    <source>
        <dbReference type="ARBA" id="ARBA00012438"/>
    </source>
</evidence>
<evidence type="ECO:0000256" key="4">
    <source>
        <dbReference type="ARBA" id="ARBA00022679"/>
    </source>
</evidence>
<evidence type="ECO:0000256" key="1">
    <source>
        <dbReference type="ARBA" id="ARBA00000085"/>
    </source>
</evidence>
<dbReference type="InterPro" id="IPR035965">
    <property type="entry name" value="PAS-like_dom_sf"/>
</dbReference>
<proteinExistence type="predicted"/>
<dbReference type="SUPFAM" id="SSF55785">
    <property type="entry name" value="PYP-like sensor domain (PAS domain)"/>
    <property type="match status" value="4"/>
</dbReference>
<dbReference type="InterPro" id="IPR003661">
    <property type="entry name" value="HisK_dim/P_dom"/>
</dbReference>
<dbReference type="SUPFAM" id="SSF52172">
    <property type="entry name" value="CheY-like"/>
    <property type="match status" value="1"/>
</dbReference>
<dbReference type="PROSITE" id="PS50113">
    <property type="entry name" value="PAC"/>
    <property type="match status" value="3"/>
</dbReference>
<dbReference type="InterPro" id="IPR001789">
    <property type="entry name" value="Sig_transdc_resp-reg_receiver"/>
</dbReference>
<evidence type="ECO:0000313" key="12">
    <source>
        <dbReference type="EMBL" id="MBZ6077251.1"/>
    </source>
</evidence>
<dbReference type="SMART" id="SM00387">
    <property type="entry name" value="HATPase_c"/>
    <property type="match status" value="1"/>
</dbReference>
<dbReference type="EC" id="2.7.13.3" evidence="2"/>
<dbReference type="Gene3D" id="3.30.450.20">
    <property type="entry name" value="PAS domain"/>
    <property type="match status" value="4"/>
</dbReference>
<evidence type="ECO:0000259" key="8">
    <source>
        <dbReference type="PROSITE" id="PS50109"/>
    </source>
</evidence>
<dbReference type="InterPro" id="IPR036890">
    <property type="entry name" value="HATPase_C_sf"/>
</dbReference>
<feature type="domain" description="PAC" evidence="11">
    <location>
        <begin position="124"/>
        <end position="177"/>
    </location>
</feature>
<keyword evidence="5" id="KW-0418">Kinase</keyword>
<feature type="domain" description="PAC" evidence="11">
    <location>
        <begin position="378"/>
        <end position="430"/>
    </location>
</feature>
<comment type="caution">
    <text evidence="12">The sequence shown here is derived from an EMBL/GenBank/DDBJ whole genome shotgun (WGS) entry which is preliminary data.</text>
</comment>
<keyword evidence="3 6" id="KW-0597">Phosphoprotein</keyword>
<protein>
    <recommendedName>
        <fullName evidence="2">histidine kinase</fullName>
        <ecNumber evidence="2">2.7.13.3</ecNumber>
    </recommendedName>
</protein>
<dbReference type="PROSITE" id="PS50110">
    <property type="entry name" value="RESPONSE_REGULATORY"/>
    <property type="match status" value="1"/>
</dbReference>
<keyword evidence="13" id="KW-1185">Reference proteome</keyword>
<dbReference type="InterPro" id="IPR013655">
    <property type="entry name" value="PAS_fold_3"/>
</dbReference>
<evidence type="ECO:0000256" key="6">
    <source>
        <dbReference type="PROSITE-ProRule" id="PRU00169"/>
    </source>
</evidence>
<dbReference type="Pfam" id="PF00512">
    <property type="entry name" value="HisKA"/>
    <property type="match status" value="1"/>
</dbReference>
<dbReference type="CDD" id="cd16919">
    <property type="entry name" value="HATPase_CckA-like"/>
    <property type="match status" value="1"/>
</dbReference>
<dbReference type="PROSITE" id="PS50109">
    <property type="entry name" value="HIS_KIN"/>
    <property type="match status" value="1"/>
</dbReference>
<dbReference type="PANTHER" id="PTHR43304">
    <property type="entry name" value="PHYTOCHROME-LIKE PROTEIN CPH1"/>
    <property type="match status" value="1"/>
</dbReference>
<dbReference type="CDD" id="cd00082">
    <property type="entry name" value="HisKA"/>
    <property type="match status" value="1"/>
</dbReference>
<dbReference type="SMART" id="SM00086">
    <property type="entry name" value="PAC"/>
    <property type="match status" value="4"/>
</dbReference>
<dbReference type="InterPro" id="IPR005467">
    <property type="entry name" value="His_kinase_dom"/>
</dbReference>
<dbReference type="Gene3D" id="3.30.565.10">
    <property type="entry name" value="Histidine kinase-like ATPase, C-terminal domain"/>
    <property type="match status" value="1"/>
</dbReference>
<dbReference type="SMART" id="SM00388">
    <property type="entry name" value="HisKA"/>
    <property type="match status" value="1"/>
</dbReference>
<dbReference type="SUPFAM" id="SSF55874">
    <property type="entry name" value="ATPase domain of HSP90 chaperone/DNA topoisomerase II/histidine kinase"/>
    <property type="match status" value="1"/>
</dbReference>
<dbReference type="PROSITE" id="PS50112">
    <property type="entry name" value="PAS"/>
    <property type="match status" value="2"/>
</dbReference>
<dbReference type="SMART" id="SM00091">
    <property type="entry name" value="PAS"/>
    <property type="match status" value="3"/>
</dbReference>
<feature type="domain" description="Response regulatory" evidence="9">
    <location>
        <begin position="814"/>
        <end position="929"/>
    </location>
</feature>
<dbReference type="InterPro" id="IPR000014">
    <property type="entry name" value="PAS"/>
</dbReference>
<dbReference type="InterPro" id="IPR000700">
    <property type="entry name" value="PAS-assoc_C"/>
</dbReference>
<dbReference type="Pfam" id="PF02518">
    <property type="entry name" value="HATPase_c"/>
    <property type="match status" value="1"/>
</dbReference>
<name>A0ABS7VQ34_9HYPH</name>
<organism evidence="12 13">
    <name type="scientific">Microvirga puerhi</name>
    <dbReference type="NCBI Taxonomy" id="2876078"/>
    <lineage>
        <taxon>Bacteria</taxon>
        <taxon>Pseudomonadati</taxon>
        <taxon>Pseudomonadota</taxon>
        <taxon>Alphaproteobacteria</taxon>
        <taxon>Hyphomicrobiales</taxon>
        <taxon>Methylobacteriaceae</taxon>
        <taxon>Microvirga</taxon>
    </lineage>
</organism>
<dbReference type="Pfam" id="PF08448">
    <property type="entry name" value="PAS_4"/>
    <property type="match status" value="1"/>
</dbReference>
<feature type="domain" description="PAS" evidence="10">
    <location>
        <begin position="305"/>
        <end position="375"/>
    </location>
</feature>
<dbReference type="InterPro" id="IPR011006">
    <property type="entry name" value="CheY-like_superfamily"/>
</dbReference>
<dbReference type="Gene3D" id="1.10.287.130">
    <property type="match status" value="1"/>
</dbReference>
<dbReference type="InterPro" id="IPR001610">
    <property type="entry name" value="PAC"/>
</dbReference>
<evidence type="ECO:0000256" key="3">
    <source>
        <dbReference type="ARBA" id="ARBA00022553"/>
    </source>
</evidence>
<dbReference type="EMBL" id="JAIRBM010000009">
    <property type="protein sequence ID" value="MBZ6077251.1"/>
    <property type="molecule type" value="Genomic_DNA"/>
</dbReference>
<feature type="domain" description="PAS" evidence="10">
    <location>
        <begin position="456"/>
        <end position="505"/>
    </location>
</feature>
<dbReference type="InterPro" id="IPR052162">
    <property type="entry name" value="Sensor_kinase/Photoreceptor"/>
</dbReference>
<feature type="modified residue" description="4-aspartylphosphate" evidence="6">
    <location>
        <position position="864"/>
    </location>
</feature>
<dbReference type="PRINTS" id="PR00344">
    <property type="entry name" value="BCTRLSENSOR"/>
</dbReference>
<feature type="region of interest" description="Disordered" evidence="7">
    <location>
        <begin position="789"/>
        <end position="810"/>
    </location>
</feature>
<dbReference type="CDD" id="cd18161">
    <property type="entry name" value="REC_hyHK_blue-like"/>
    <property type="match status" value="1"/>
</dbReference>
<comment type="catalytic activity">
    <reaction evidence="1">
        <text>ATP + protein L-histidine = ADP + protein N-phospho-L-histidine.</text>
        <dbReference type="EC" id="2.7.13.3"/>
    </reaction>
</comment>
<feature type="domain" description="Histidine kinase" evidence="8">
    <location>
        <begin position="566"/>
        <end position="791"/>
    </location>
</feature>
<dbReference type="Gene3D" id="2.10.70.100">
    <property type="match status" value="1"/>
</dbReference>
<dbReference type="InterPro" id="IPR004358">
    <property type="entry name" value="Sig_transdc_His_kin-like_C"/>
</dbReference>
<accession>A0ABS7VQ34</accession>
<dbReference type="SMART" id="SM00448">
    <property type="entry name" value="REC"/>
    <property type="match status" value="1"/>
</dbReference>
<evidence type="ECO:0000256" key="7">
    <source>
        <dbReference type="SAM" id="MobiDB-lite"/>
    </source>
</evidence>
<evidence type="ECO:0000256" key="5">
    <source>
        <dbReference type="ARBA" id="ARBA00022777"/>
    </source>
</evidence>
<evidence type="ECO:0000259" key="9">
    <source>
        <dbReference type="PROSITE" id="PS50110"/>
    </source>
</evidence>
<dbReference type="InterPro" id="IPR003594">
    <property type="entry name" value="HATPase_dom"/>
</dbReference>
<gene>
    <name evidence="12" type="ORF">K9B37_13290</name>
</gene>
<dbReference type="Pfam" id="PF08447">
    <property type="entry name" value="PAS_3"/>
    <property type="match status" value="3"/>
</dbReference>
<dbReference type="Pfam" id="PF00072">
    <property type="entry name" value="Response_reg"/>
    <property type="match status" value="1"/>
</dbReference>
<evidence type="ECO:0000259" key="10">
    <source>
        <dbReference type="PROSITE" id="PS50112"/>
    </source>
</evidence>
<evidence type="ECO:0000313" key="13">
    <source>
        <dbReference type="Proteomes" id="UP000704176"/>
    </source>
</evidence>
<dbReference type="SUPFAM" id="SSF47384">
    <property type="entry name" value="Homodimeric domain of signal transducing histidine kinase"/>
    <property type="match status" value="1"/>
</dbReference>
<evidence type="ECO:0000259" key="11">
    <source>
        <dbReference type="PROSITE" id="PS50113"/>
    </source>
</evidence>
<feature type="domain" description="PAC" evidence="11">
    <location>
        <begin position="251"/>
        <end position="304"/>
    </location>
</feature>
<dbReference type="PANTHER" id="PTHR43304:SF1">
    <property type="entry name" value="PAC DOMAIN-CONTAINING PROTEIN"/>
    <property type="match status" value="1"/>
</dbReference>
<sequence length="935" mass="104202">MKLQVNASQGETEGQVPRAFPVGGGETGALIRSLDWSRTSLGPITSWPQSLKTALDLILQSPVPMVMLWGKDGVMLYNDAYSVFAGGRHPRLLGSKVLEGWSEVADFNRRVMEVGLNGGTLSFQDQHLILYRNGVPEDVWMDLNYSPILDESYRPGGVLAVVVETTQRVRAQQSLEQRDEQLRLAQEAGGIGMFDLDIATDLMTATPEFCRIYGLPVTDEFPSSTVERLVLIEDKDIVSCRKTRAAGQVQPSIEYRIARPDTGELRWIGRKARFVHDPDGRRIRFVGAVQDITDRKVAEEALRESEARFRLMANSAPVLIWATDAEARPSFVNKRHQKELGLTLEKIHRGEWRKIIYEQDSAAFRERFQEAFQAQVPFQAEFRAWDRHGQLRWLRCEGVPRRDSMGQFLGYVGCNVDITEARLAADALEAQVEQRTRELDSIWRVSKDLFCICGFDGLYQSVNPAWTEALGYAAPELIGRSCLDLVHAEDVERSRREFERLKHTGMVETDLRIQARDGSYRWYNWTSVAEGDIFYAAGRDITARKELEEQLRQSQKMEAIGQLTGGIAHDFNNLLTGIIGSLDLLQARIAQGRYETLPRYADAAITSASKAAALTHRLLAFARRQPLDPRPVHIDQLVRSMEDLLHRTIGETIALNLKTVSALWLTRCDPNQLENALLNLVINARDAMPKGGTLTIETSNIELNDAVFAAQRGIVPGQYVALCVTDTGIGMSPEIRTRAFDPFFTTKPLGQGTGLGLSMIYGFAKQSEGHVRIDSELGRGTTVKIYLPRYEGSTEDEPSAAGDEDRAQPGSGEVVLVVEDDATVRSLIVDVLAELGYRALEACDGPSGLKCLQSDHHIDLLITDVGLPGINGRQLADAARGQRPALKILFMTGYAENVTLASGFLDHGMEMITKPFAVDNLAKRIRDMIEHKMPH</sequence>
<dbReference type="RefSeq" id="WP_224313576.1">
    <property type="nucleotide sequence ID" value="NZ_JAIRBM010000009.1"/>
</dbReference>
<dbReference type="InterPro" id="IPR013656">
    <property type="entry name" value="PAS_4"/>
</dbReference>
<dbReference type="InterPro" id="IPR036097">
    <property type="entry name" value="HisK_dim/P_sf"/>
</dbReference>
<dbReference type="CDD" id="cd00130">
    <property type="entry name" value="PAS"/>
    <property type="match status" value="3"/>
</dbReference>
<keyword evidence="4" id="KW-0808">Transferase</keyword>
<dbReference type="NCBIfam" id="TIGR00229">
    <property type="entry name" value="sensory_box"/>
    <property type="match status" value="3"/>
</dbReference>
<dbReference type="Gene3D" id="3.40.50.2300">
    <property type="match status" value="1"/>
</dbReference>
<reference evidence="12 13" key="1">
    <citation type="submission" date="2021-09" db="EMBL/GenBank/DDBJ databases">
        <title>The complete genome sequence of a new microorganism.</title>
        <authorList>
            <person name="Zi Z."/>
        </authorList>
    </citation>
    <scope>NUCLEOTIDE SEQUENCE [LARGE SCALE GENOMIC DNA]</scope>
    <source>
        <strain evidence="12 13">WGZ8</strain>
    </source>
</reference>
<dbReference type="Proteomes" id="UP000704176">
    <property type="component" value="Unassembled WGS sequence"/>
</dbReference>